<proteinExistence type="predicted"/>
<gene>
    <name evidence="1" type="ORF">EC912_10345</name>
</gene>
<reference evidence="1 2" key="1">
    <citation type="submission" date="2019-03" db="EMBL/GenBank/DDBJ databases">
        <title>Above-ground endophytic microbial communities from plants in different locations in the United States.</title>
        <authorList>
            <person name="Frank C."/>
        </authorList>
    </citation>
    <scope>NUCLEOTIDE SEQUENCE [LARGE SCALE GENOMIC DNA]</scope>
    <source>
        <strain evidence="1 2">LP_13_YM</strain>
    </source>
</reference>
<name>A0A4R3YQE8_9GAMM</name>
<evidence type="ECO:0000313" key="2">
    <source>
        <dbReference type="Proteomes" id="UP000295645"/>
    </source>
</evidence>
<dbReference type="EMBL" id="SMCS01000003">
    <property type="protein sequence ID" value="TCV94562.1"/>
    <property type="molecule type" value="Genomic_DNA"/>
</dbReference>
<evidence type="ECO:0000313" key="1">
    <source>
        <dbReference type="EMBL" id="TCV94562.1"/>
    </source>
</evidence>
<accession>A0A4R3YQE8</accession>
<keyword evidence="2" id="KW-1185">Reference proteome</keyword>
<dbReference type="Proteomes" id="UP000295645">
    <property type="component" value="Unassembled WGS sequence"/>
</dbReference>
<sequence>MVSILTLDFASIRQGIKLLDWIGFDHYGDSDNTWTNTMNSLKSYAPGKKYIVVPGSMTGCPDVTIDNPTRFLQSMSTDPDVVWLAPFAWFSVSATCKGVRGIPSLRSTYTNEGLSIKAQQCNSSLGAKQFCGMASNIAAINYLLGD</sequence>
<comment type="caution">
    <text evidence="1">The sequence shown here is derived from an EMBL/GenBank/DDBJ whole genome shotgun (WGS) entry which is preliminary data.</text>
</comment>
<organism evidence="1 2">
    <name type="scientific">Luteibacter rhizovicinus</name>
    <dbReference type="NCBI Taxonomy" id="242606"/>
    <lineage>
        <taxon>Bacteria</taxon>
        <taxon>Pseudomonadati</taxon>
        <taxon>Pseudomonadota</taxon>
        <taxon>Gammaproteobacteria</taxon>
        <taxon>Lysobacterales</taxon>
        <taxon>Rhodanobacteraceae</taxon>
        <taxon>Luteibacter</taxon>
    </lineage>
</organism>
<dbReference type="AlphaFoldDB" id="A0A4R3YQE8"/>
<protein>
    <submittedName>
        <fullName evidence="1">Uncharacterized protein</fullName>
    </submittedName>
</protein>